<protein>
    <submittedName>
        <fullName evidence="2">Acyl-CoA dehydrogenase</fullName>
    </submittedName>
</protein>
<comment type="caution">
    <text evidence="2">The sequence shown here is derived from an EMBL/GenBank/DDBJ whole genome shotgun (WGS) entry which is preliminary data.</text>
</comment>
<dbReference type="Proteomes" id="UP000250347">
    <property type="component" value="Unassembled WGS sequence"/>
</dbReference>
<dbReference type="SUPFAM" id="SSF56112">
    <property type="entry name" value="Protein kinase-like (PK-like)"/>
    <property type="match status" value="1"/>
</dbReference>
<dbReference type="InterPro" id="IPR051678">
    <property type="entry name" value="AGP_Transferase"/>
</dbReference>
<dbReference type="InterPro" id="IPR002575">
    <property type="entry name" value="Aminoglycoside_PTrfase"/>
</dbReference>
<evidence type="ECO:0000313" key="3">
    <source>
        <dbReference type="Proteomes" id="UP000250347"/>
    </source>
</evidence>
<reference evidence="2 3" key="1">
    <citation type="submission" date="2018-06" db="EMBL/GenBank/DDBJ databases">
        <title>NTM in soil in Japan.</title>
        <authorList>
            <person name="Ohya K."/>
        </authorList>
    </citation>
    <scope>NUCLEOTIDE SEQUENCE [LARGE SCALE GENOMIC DNA]</scope>
    <source>
        <strain evidence="2 3">GF76</strain>
    </source>
</reference>
<gene>
    <name evidence="2" type="ORF">DQP58_04690</name>
</gene>
<organism evidence="2 3">
    <name type="scientific">Mycobacterium colombiense</name>
    <dbReference type="NCBI Taxonomy" id="339268"/>
    <lineage>
        <taxon>Bacteria</taxon>
        <taxon>Bacillati</taxon>
        <taxon>Actinomycetota</taxon>
        <taxon>Actinomycetes</taxon>
        <taxon>Mycobacteriales</taxon>
        <taxon>Mycobacteriaceae</taxon>
        <taxon>Mycobacterium</taxon>
        <taxon>Mycobacterium avium complex (MAC)</taxon>
    </lineage>
</organism>
<dbReference type="InterPro" id="IPR041726">
    <property type="entry name" value="ACAD10_11_N"/>
</dbReference>
<dbReference type="RefSeq" id="WP_112707329.1">
    <property type="nucleotide sequence ID" value="NZ_QMEU01000007.1"/>
</dbReference>
<evidence type="ECO:0000259" key="1">
    <source>
        <dbReference type="Pfam" id="PF01636"/>
    </source>
</evidence>
<evidence type="ECO:0000313" key="2">
    <source>
        <dbReference type="EMBL" id="RAU98754.1"/>
    </source>
</evidence>
<name>A0A329KSA9_9MYCO</name>
<dbReference type="EMBL" id="QMEU01000007">
    <property type="protein sequence ID" value="RAU98754.1"/>
    <property type="molecule type" value="Genomic_DNA"/>
</dbReference>
<sequence length="365" mass="40123">MEIGVCGDGWTVTRVGEPGLDAGVLARWLDANNAPGGGEEPRLTQLKGGSQNTLYLIERGPSEARARMVLRMPSARADAARIDGLLREIRLVRALSGTDVPHAALIAADDTGSVLGMPFYVMQAIDGWSPMDGGWQSPFDTDLEARRGLAFQLVDGAAKLGRVDWRKQGLEGFGRPDGFHERQVDRWLAFLDAYQVRELPGLDVASDWLRRNHPAHYRAGIMHGDYQFANVMFAHGEPARLAAIVDWEMTTVGDPLLDLAWCLLGYDGERPREDGFYLDMRGMPTRSELLEHYESVSGLSTENIDYYLVLANWKLGIVLEKTYAAGIRTGSQKGGVDPKITEAFGPMILQLIATAAELARSHTVS</sequence>
<dbReference type="Gene3D" id="3.30.200.20">
    <property type="entry name" value="Phosphorylase Kinase, domain 1"/>
    <property type="match status" value="1"/>
</dbReference>
<dbReference type="CDD" id="cd05154">
    <property type="entry name" value="ACAD10_11_N-like"/>
    <property type="match status" value="1"/>
</dbReference>
<proteinExistence type="predicted"/>
<feature type="domain" description="Aminoglycoside phosphotransferase" evidence="1">
    <location>
        <begin position="43"/>
        <end position="287"/>
    </location>
</feature>
<dbReference type="PANTHER" id="PTHR21310:SF40">
    <property type="entry name" value="AMINOGLYCOSIDE PHOSPHOTRANSFERASE DOMAIN-CONTAINING PROTEIN-RELATED"/>
    <property type="match status" value="1"/>
</dbReference>
<dbReference type="InterPro" id="IPR011009">
    <property type="entry name" value="Kinase-like_dom_sf"/>
</dbReference>
<dbReference type="Gene3D" id="3.90.1200.10">
    <property type="match status" value="1"/>
</dbReference>
<dbReference type="AlphaFoldDB" id="A0A329KSA9"/>
<accession>A0A329KSA9</accession>
<dbReference type="PANTHER" id="PTHR21310">
    <property type="entry name" value="AMINOGLYCOSIDE PHOSPHOTRANSFERASE-RELATED-RELATED"/>
    <property type="match status" value="1"/>
</dbReference>
<dbReference type="Pfam" id="PF01636">
    <property type="entry name" value="APH"/>
    <property type="match status" value="1"/>
</dbReference>